<evidence type="ECO:0000313" key="4">
    <source>
        <dbReference type="Proteomes" id="UP001595962"/>
    </source>
</evidence>
<feature type="compositionally biased region" description="Low complexity" evidence="1">
    <location>
        <begin position="69"/>
        <end position="81"/>
    </location>
</feature>
<proteinExistence type="predicted"/>
<dbReference type="RefSeq" id="WP_377335978.1">
    <property type="nucleotide sequence ID" value="NZ_JBHSGB010000017.1"/>
</dbReference>
<protein>
    <submittedName>
        <fullName evidence="3">DUF2897 family protein</fullName>
    </submittedName>
</protein>
<dbReference type="Pfam" id="PF11446">
    <property type="entry name" value="DUF2897"/>
    <property type="match status" value="1"/>
</dbReference>
<feature type="region of interest" description="Disordered" evidence="1">
    <location>
        <begin position="32"/>
        <end position="81"/>
    </location>
</feature>
<evidence type="ECO:0000256" key="1">
    <source>
        <dbReference type="SAM" id="MobiDB-lite"/>
    </source>
</evidence>
<accession>A0ABV9JQZ3</accession>
<sequence>MTATFWWVLLLVFGIILGNLWLLRHNKAQDAKWREQQASREKSQDGATTSTALGAGSAVDVSHSKHSDPSSSTDASDGGAD</sequence>
<gene>
    <name evidence="3" type="ORF">ACFO3I_16815</name>
</gene>
<keyword evidence="2" id="KW-1133">Transmembrane helix</keyword>
<reference evidence="4" key="1">
    <citation type="journal article" date="2019" name="Int. J. Syst. Evol. Microbiol.">
        <title>The Global Catalogue of Microorganisms (GCM) 10K type strain sequencing project: providing services to taxonomists for standard genome sequencing and annotation.</title>
        <authorList>
            <consortium name="The Broad Institute Genomics Platform"/>
            <consortium name="The Broad Institute Genome Sequencing Center for Infectious Disease"/>
            <person name="Wu L."/>
            <person name="Ma J."/>
        </authorList>
    </citation>
    <scope>NUCLEOTIDE SEQUENCE [LARGE SCALE GENOMIC DNA]</scope>
    <source>
        <strain evidence="4">DT28</strain>
    </source>
</reference>
<feature type="transmembrane region" description="Helical" evidence="2">
    <location>
        <begin position="6"/>
        <end position="23"/>
    </location>
</feature>
<feature type="compositionally biased region" description="Low complexity" evidence="1">
    <location>
        <begin position="46"/>
        <end position="61"/>
    </location>
</feature>
<dbReference type="InterPro" id="IPR021550">
    <property type="entry name" value="DUF2897"/>
</dbReference>
<name>A0ABV9JQZ3_9GAMM</name>
<dbReference type="EMBL" id="JBHSGB010000017">
    <property type="protein sequence ID" value="MFC4656683.1"/>
    <property type="molecule type" value="Genomic_DNA"/>
</dbReference>
<keyword evidence="2" id="KW-0812">Transmembrane</keyword>
<organism evidence="3 4">
    <name type="scientific">Rheinheimera marina</name>
    <dbReference type="NCBI Taxonomy" id="1774958"/>
    <lineage>
        <taxon>Bacteria</taxon>
        <taxon>Pseudomonadati</taxon>
        <taxon>Pseudomonadota</taxon>
        <taxon>Gammaproteobacteria</taxon>
        <taxon>Chromatiales</taxon>
        <taxon>Chromatiaceae</taxon>
        <taxon>Rheinheimera</taxon>
    </lineage>
</organism>
<evidence type="ECO:0000256" key="2">
    <source>
        <dbReference type="SAM" id="Phobius"/>
    </source>
</evidence>
<comment type="caution">
    <text evidence="3">The sequence shown here is derived from an EMBL/GenBank/DDBJ whole genome shotgun (WGS) entry which is preliminary data.</text>
</comment>
<evidence type="ECO:0000313" key="3">
    <source>
        <dbReference type="EMBL" id="MFC4656683.1"/>
    </source>
</evidence>
<keyword evidence="2" id="KW-0472">Membrane</keyword>
<keyword evidence="4" id="KW-1185">Reference proteome</keyword>
<feature type="compositionally biased region" description="Basic and acidic residues" evidence="1">
    <location>
        <begin position="32"/>
        <end position="44"/>
    </location>
</feature>
<dbReference type="Proteomes" id="UP001595962">
    <property type="component" value="Unassembled WGS sequence"/>
</dbReference>